<dbReference type="InterPro" id="IPR025997">
    <property type="entry name" value="SBP_2_dom"/>
</dbReference>
<dbReference type="CDD" id="cd01536">
    <property type="entry name" value="PBP1_ABC_sugar_binding-like"/>
    <property type="match status" value="1"/>
</dbReference>
<evidence type="ECO:0000256" key="3">
    <source>
        <dbReference type="ARBA" id="ARBA00022729"/>
    </source>
</evidence>
<dbReference type="PANTHER" id="PTHR46847:SF1">
    <property type="entry name" value="D-ALLOSE-BINDING PERIPLASMIC PROTEIN-RELATED"/>
    <property type="match status" value="1"/>
</dbReference>
<dbReference type="RefSeq" id="WP_205260920.1">
    <property type="nucleotide sequence ID" value="NZ_JAERWK010000015.1"/>
</dbReference>
<feature type="signal peptide" evidence="4">
    <location>
        <begin position="1"/>
        <end position="29"/>
    </location>
</feature>
<feature type="domain" description="Periplasmic binding protein" evidence="5">
    <location>
        <begin position="48"/>
        <end position="303"/>
    </location>
</feature>
<accession>A0A939BWW7</accession>
<comment type="caution">
    <text evidence="6">The sequence shown here is derived from an EMBL/GenBank/DDBJ whole genome shotgun (WGS) entry which is preliminary data.</text>
</comment>
<dbReference type="Proteomes" id="UP000663792">
    <property type="component" value="Unassembled WGS sequence"/>
</dbReference>
<dbReference type="GO" id="GO:0030246">
    <property type="term" value="F:carbohydrate binding"/>
    <property type="evidence" value="ECO:0007669"/>
    <property type="project" value="UniProtKB-ARBA"/>
</dbReference>
<dbReference type="Pfam" id="PF13407">
    <property type="entry name" value="Peripla_BP_4"/>
    <property type="match status" value="1"/>
</dbReference>
<evidence type="ECO:0000256" key="2">
    <source>
        <dbReference type="ARBA" id="ARBA00007639"/>
    </source>
</evidence>
<comment type="subcellular location">
    <subcellularLocation>
        <location evidence="1">Cell envelope</location>
    </subcellularLocation>
</comment>
<dbReference type="Gene3D" id="3.40.50.2300">
    <property type="match status" value="2"/>
</dbReference>
<dbReference type="PANTHER" id="PTHR46847">
    <property type="entry name" value="D-ALLOSE-BINDING PERIPLASMIC PROTEIN-RELATED"/>
    <property type="match status" value="1"/>
</dbReference>
<keyword evidence="7" id="KW-1185">Reference proteome</keyword>
<sequence>MIAAMLTTRKARGTVGVTAAALLALTLGACGGSDDAAAASGCETTYEIGFSHPISEAAFVKGLKSQVTAQAKEIGCVEVLFDDTQASDLESQRNTVETWVTQGVDAVVVFPVDAKALTPLRTQAQSAGIKWLQYATPGEGVDGYTGFDNVASGDIVGQAAVDWITEHQLSGKVTAAITSITAVPDVRGRWEQPQKLISDAGVEVISLQDCSDQTCGLEQAEALLNANPDLRIYIGANDDAALGALKAFQSKGIDPSEVFIAGQDGNIEALKAVKAGGAYKVSAAIDMIDLSHAIVQNSINAITGSGETETEAAVIPASLDDPSELDELIAQQGG</sequence>
<gene>
    <name evidence="6" type="ORF">JL106_11795</name>
</gene>
<evidence type="ECO:0000256" key="4">
    <source>
        <dbReference type="SAM" id="SignalP"/>
    </source>
</evidence>
<dbReference type="AlphaFoldDB" id="A0A939BWW7"/>
<organism evidence="6 7">
    <name type="scientific">Nakamurella leprariae</name>
    <dbReference type="NCBI Taxonomy" id="2803911"/>
    <lineage>
        <taxon>Bacteria</taxon>
        <taxon>Bacillati</taxon>
        <taxon>Actinomycetota</taxon>
        <taxon>Actinomycetes</taxon>
        <taxon>Nakamurellales</taxon>
        <taxon>Nakamurellaceae</taxon>
        <taxon>Nakamurella</taxon>
    </lineage>
</organism>
<evidence type="ECO:0000313" key="6">
    <source>
        <dbReference type="EMBL" id="MBM9467963.1"/>
    </source>
</evidence>
<evidence type="ECO:0000259" key="5">
    <source>
        <dbReference type="Pfam" id="PF13407"/>
    </source>
</evidence>
<feature type="chain" id="PRO_5039102776" evidence="4">
    <location>
        <begin position="30"/>
        <end position="334"/>
    </location>
</feature>
<evidence type="ECO:0000313" key="7">
    <source>
        <dbReference type="Proteomes" id="UP000663792"/>
    </source>
</evidence>
<dbReference type="SUPFAM" id="SSF53822">
    <property type="entry name" value="Periplasmic binding protein-like I"/>
    <property type="match status" value="1"/>
</dbReference>
<dbReference type="EMBL" id="JAERWK010000015">
    <property type="protein sequence ID" value="MBM9467963.1"/>
    <property type="molecule type" value="Genomic_DNA"/>
</dbReference>
<evidence type="ECO:0000256" key="1">
    <source>
        <dbReference type="ARBA" id="ARBA00004196"/>
    </source>
</evidence>
<reference evidence="6" key="1">
    <citation type="submission" date="2021-01" db="EMBL/GenBank/DDBJ databases">
        <title>YIM 132084 draft genome.</title>
        <authorList>
            <person name="An D."/>
        </authorList>
    </citation>
    <scope>NUCLEOTIDE SEQUENCE</scope>
    <source>
        <strain evidence="6">YIM 132084</strain>
    </source>
</reference>
<comment type="similarity">
    <text evidence="2">Belongs to the bacterial solute-binding protein 2 family.</text>
</comment>
<protein>
    <submittedName>
        <fullName evidence="6">Sugar ABC transporter substrate-binding protein</fullName>
    </submittedName>
</protein>
<name>A0A939BWW7_9ACTN</name>
<dbReference type="GO" id="GO:0030313">
    <property type="term" value="C:cell envelope"/>
    <property type="evidence" value="ECO:0007669"/>
    <property type="project" value="UniProtKB-SubCell"/>
</dbReference>
<keyword evidence="3 4" id="KW-0732">Signal</keyword>
<dbReference type="InterPro" id="IPR028082">
    <property type="entry name" value="Peripla_BP_I"/>
</dbReference>
<proteinExistence type="inferred from homology"/>